<evidence type="ECO:0000256" key="5">
    <source>
        <dbReference type="SAM" id="Phobius"/>
    </source>
</evidence>
<organism evidence="7">
    <name type="scientific">marine metagenome</name>
    <dbReference type="NCBI Taxonomy" id="408172"/>
    <lineage>
        <taxon>unclassified sequences</taxon>
        <taxon>metagenomes</taxon>
        <taxon>ecological metagenomes</taxon>
    </lineage>
</organism>
<dbReference type="PANTHER" id="PTHR24221:SF654">
    <property type="entry name" value="ATP-BINDING CASSETTE SUB-FAMILY B MEMBER 6"/>
    <property type="match status" value="1"/>
</dbReference>
<dbReference type="InterPro" id="IPR039421">
    <property type="entry name" value="Type_1_exporter"/>
</dbReference>
<sequence>VVTLLSWTLSYLRPYRSRATVVLALTLFEIALAVAAPWPLKVIVDSVLGDEPLPSGVIRLLPAGFLASGATLLVSIVVAGLLIQLGAEVVRMWHTQLQVGIGQRVVYRLRETLLAHLQTLPLRHHLVSRTADSVYRLDADAHCVDDLIIGGLFPLALAATNLTVMFAILLYIDGSLALLSLTVAPFLYLCLRHHAGAMSARAERVKSLEASLIERSFEVLSSVAAVKSFTREHHELGKFARHGRNTMRARLTLTWQESLFSVTVTAITLAGTALILVVGGWHVLEGRLSIGTLLVVIAYLAAVYDPISEIARTTGLLQ</sequence>
<evidence type="ECO:0000313" key="7">
    <source>
        <dbReference type="EMBL" id="SVB99344.1"/>
    </source>
</evidence>
<dbReference type="SUPFAM" id="SSF90123">
    <property type="entry name" value="ABC transporter transmembrane region"/>
    <property type="match status" value="1"/>
</dbReference>
<proteinExistence type="predicted"/>
<feature type="domain" description="ABC transmembrane type-1" evidence="6">
    <location>
        <begin position="21"/>
        <end position="318"/>
    </location>
</feature>
<dbReference type="GO" id="GO:0016020">
    <property type="term" value="C:membrane"/>
    <property type="evidence" value="ECO:0007669"/>
    <property type="project" value="UniProtKB-SubCell"/>
</dbReference>
<dbReference type="Pfam" id="PF00664">
    <property type="entry name" value="ABC_membrane"/>
    <property type="match status" value="1"/>
</dbReference>
<feature type="transmembrane region" description="Helical" evidence="5">
    <location>
        <begin position="21"/>
        <end position="40"/>
    </location>
</feature>
<keyword evidence="3 5" id="KW-1133">Transmembrane helix</keyword>
<feature type="transmembrane region" description="Helical" evidence="5">
    <location>
        <begin position="258"/>
        <end position="282"/>
    </location>
</feature>
<dbReference type="EMBL" id="UINC01067564">
    <property type="protein sequence ID" value="SVB99344.1"/>
    <property type="molecule type" value="Genomic_DNA"/>
</dbReference>
<dbReference type="Gene3D" id="1.20.1560.10">
    <property type="entry name" value="ABC transporter type 1, transmembrane domain"/>
    <property type="match status" value="1"/>
</dbReference>
<evidence type="ECO:0000256" key="3">
    <source>
        <dbReference type="ARBA" id="ARBA00022989"/>
    </source>
</evidence>
<comment type="subcellular location">
    <subcellularLocation>
        <location evidence="1">Membrane</location>
        <topology evidence="1">Multi-pass membrane protein</topology>
    </subcellularLocation>
</comment>
<keyword evidence="4 5" id="KW-0472">Membrane</keyword>
<dbReference type="AlphaFoldDB" id="A0A382IHX8"/>
<feature type="transmembrane region" description="Helical" evidence="5">
    <location>
        <begin position="174"/>
        <end position="191"/>
    </location>
</feature>
<evidence type="ECO:0000259" key="6">
    <source>
        <dbReference type="PROSITE" id="PS50929"/>
    </source>
</evidence>
<dbReference type="PROSITE" id="PS50929">
    <property type="entry name" value="ABC_TM1F"/>
    <property type="match status" value="1"/>
</dbReference>
<dbReference type="InterPro" id="IPR036640">
    <property type="entry name" value="ABC1_TM_sf"/>
</dbReference>
<protein>
    <recommendedName>
        <fullName evidence="6">ABC transmembrane type-1 domain-containing protein</fullName>
    </recommendedName>
</protein>
<dbReference type="PANTHER" id="PTHR24221">
    <property type="entry name" value="ATP-BINDING CASSETTE SUB-FAMILY B"/>
    <property type="match status" value="1"/>
</dbReference>
<name>A0A382IHX8_9ZZZZ</name>
<reference evidence="7" key="1">
    <citation type="submission" date="2018-05" db="EMBL/GenBank/DDBJ databases">
        <authorList>
            <person name="Lanie J.A."/>
            <person name="Ng W.-L."/>
            <person name="Kazmierczak K.M."/>
            <person name="Andrzejewski T.M."/>
            <person name="Davidsen T.M."/>
            <person name="Wayne K.J."/>
            <person name="Tettelin H."/>
            <person name="Glass J.I."/>
            <person name="Rusch D."/>
            <person name="Podicherti R."/>
            <person name="Tsui H.-C.T."/>
            <person name="Winkler M.E."/>
        </authorList>
    </citation>
    <scope>NUCLEOTIDE SEQUENCE</scope>
</reference>
<dbReference type="InterPro" id="IPR011527">
    <property type="entry name" value="ABC1_TM_dom"/>
</dbReference>
<feature type="transmembrane region" description="Helical" evidence="5">
    <location>
        <begin position="288"/>
        <end position="307"/>
    </location>
</feature>
<evidence type="ECO:0000256" key="1">
    <source>
        <dbReference type="ARBA" id="ARBA00004141"/>
    </source>
</evidence>
<feature type="transmembrane region" description="Helical" evidence="5">
    <location>
        <begin position="147"/>
        <end position="168"/>
    </location>
</feature>
<feature type="non-terminal residue" evidence="7">
    <location>
        <position position="1"/>
    </location>
</feature>
<accession>A0A382IHX8</accession>
<gene>
    <name evidence="7" type="ORF">METZ01_LOCUS252198</name>
</gene>
<evidence type="ECO:0000256" key="4">
    <source>
        <dbReference type="ARBA" id="ARBA00023136"/>
    </source>
</evidence>
<feature type="transmembrane region" description="Helical" evidence="5">
    <location>
        <begin position="60"/>
        <end position="83"/>
    </location>
</feature>
<dbReference type="GO" id="GO:0140359">
    <property type="term" value="F:ABC-type transporter activity"/>
    <property type="evidence" value="ECO:0007669"/>
    <property type="project" value="InterPro"/>
</dbReference>
<evidence type="ECO:0000256" key="2">
    <source>
        <dbReference type="ARBA" id="ARBA00022692"/>
    </source>
</evidence>
<dbReference type="GO" id="GO:0005524">
    <property type="term" value="F:ATP binding"/>
    <property type="evidence" value="ECO:0007669"/>
    <property type="project" value="InterPro"/>
</dbReference>
<keyword evidence="2 5" id="KW-0812">Transmembrane</keyword>
<feature type="non-terminal residue" evidence="7">
    <location>
        <position position="318"/>
    </location>
</feature>
<dbReference type="GO" id="GO:0034040">
    <property type="term" value="F:ATPase-coupled lipid transmembrane transporter activity"/>
    <property type="evidence" value="ECO:0007669"/>
    <property type="project" value="TreeGrafter"/>
</dbReference>